<dbReference type="Proteomes" id="UP000008630">
    <property type="component" value="Chromosome"/>
</dbReference>
<keyword evidence="2" id="KW-0670">Pyruvate</keyword>
<dbReference type="PANTHER" id="PTHR43615:SF1">
    <property type="entry name" value="PPDK_N DOMAIN-CONTAINING PROTEIN"/>
    <property type="match status" value="1"/>
</dbReference>
<dbReference type="GO" id="GO:0016301">
    <property type="term" value="F:kinase activity"/>
    <property type="evidence" value="ECO:0007669"/>
    <property type="project" value="InterPro"/>
</dbReference>
<name>E6SSD0_BACT6</name>
<keyword evidence="3" id="KW-1185">Reference proteome</keyword>
<dbReference type="STRING" id="693979.Bache_3258"/>
<accession>E6SSD0</accession>
<protein>
    <submittedName>
        <fullName evidence="2">Pyruvate phosphate dikinase PEP/pyruvate-binding protein</fullName>
    </submittedName>
</protein>
<dbReference type="InterPro" id="IPR011006">
    <property type="entry name" value="CheY-like_superfamily"/>
</dbReference>
<dbReference type="Gene3D" id="3.30.1490.20">
    <property type="entry name" value="ATP-grasp fold, A domain"/>
    <property type="match status" value="1"/>
</dbReference>
<dbReference type="CDD" id="cd00156">
    <property type="entry name" value="REC"/>
    <property type="match status" value="1"/>
</dbReference>
<dbReference type="eggNOG" id="COG2197">
    <property type="taxonomic scope" value="Bacteria"/>
</dbReference>
<reference evidence="2 3" key="2">
    <citation type="journal article" date="2011" name="Stand. Genomic Sci.">
        <title>Complete genome sequence of Bacteroides helcogenes type strain (P 36-108).</title>
        <authorList>
            <person name="Pati A."/>
            <person name="Gronow S."/>
            <person name="Zeytun A."/>
            <person name="Lapidus A."/>
            <person name="Nolan M."/>
            <person name="Hammon N."/>
            <person name="Deshpande S."/>
            <person name="Cheng J.F."/>
            <person name="Tapia R."/>
            <person name="Han C."/>
            <person name="Goodwin L."/>
            <person name="Pitluck S."/>
            <person name="Liolios K."/>
            <person name="Pagani I."/>
            <person name="Ivanova N."/>
            <person name="Mavromatis K."/>
            <person name="Chen A."/>
            <person name="Palaniappan K."/>
            <person name="Land M."/>
            <person name="Hauser L."/>
            <person name="Chang Y.J."/>
            <person name="Jeffries C.D."/>
            <person name="Detter J.C."/>
            <person name="Brambilla E."/>
            <person name="Rohde M."/>
            <person name="Goker M."/>
            <person name="Woyke T."/>
            <person name="Bristow J."/>
            <person name="Eisen J.A."/>
            <person name="Markowitz V."/>
            <person name="Hugenholtz P."/>
            <person name="Kyrpides N.C."/>
            <person name="Klenk H.P."/>
            <person name="Lucas S."/>
        </authorList>
    </citation>
    <scope>NUCLEOTIDE SEQUENCE [LARGE SCALE GENOMIC DNA]</scope>
    <source>
        <strain evidence="3">ATCC 35417 / DSM 20613 / JCM 6297 / CCUG 15421 / P 36-108</strain>
    </source>
</reference>
<dbReference type="eggNOG" id="COG0574">
    <property type="taxonomic scope" value="Bacteria"/>
</dbReference>
<dbReference type="PATRIC" id="fig|693979.3.peg.3422"/>
<dbReference type="InterPro" id="IPR002192">
    <property type="entry name" value="PPDK_AMP/ATP-bd"/>
</dbReference>
<dbReference type="InterPro" id="IPR051549">
    <property type="entry name" value="PEP_Utilizing_Enz"/>
</dbReference>
<dbReference type="EMBL" id="CP002352">
    <property type="protein sequence ID" value="ADV45181.1"/>
    <property type="molecule type" value="Genomic_DNA"/>
</dbReference>
<proteinExistence type="predicted"/>
<evidence type="ECO:0000313" key="3">
    <source>
        <dbReference type="Proteomes" id="UP000008630"/>
    </source>
</evidence>
<dbReference type="InterPro" id="IPR013815">
    <property type="entry name" value="ATP_grasp_subdomain_1"/>
</dbReference>
<evidence type="ECO:0000313" key="2">
    <source>
        <dbReference type="EMBL" id="ADV45181.1"/>
    </source>
</evidence>
<gene>
    <name evidence="2" type="ordered locus">Bache_3258</name>
</gene>
<feature type="domain" description="Pyruvate phosphate dikinase AMP/ATP-binding" evidence="1">
    <location>
        <begin position="436"/>
        <end position="808"/>
    </location>
</feature>
<dbReference type="OrthoDB" id="9812167at2"/>
<sequence>MLSKFKLNQLYFKDTQFANLMTRRIFNVLLIANPYDAFMLEDDGRIDEKIFNEYTSLSLRYPPRFTQVSTCEEALTQLSNISFDLIICMPGTGDNEGFDVARSIKSQYEQIPMVILTPFSHGITKRIANEDLSSFEYIFCWLGNTDLLMSIIKLIEDKMNLEHDVNEVGVQLILLVEDGIRFYSSILPNLYKFVLKQSQEFSTEALNAHQRTLRMRGRPKIVLARTYEEAINLYEKYGNNILGVITDVRFPRVERGEKDGLAGIKLCAAIRKEDPFVPLIIQSSESENVSYASKYEAAFIDKNSKKMDVDLRRTIMENFGFGDFIFRNPDTLEEIARVKNLKELQNILFAIPAESFLYHISHNHISRWLYSRAMFPVAEFLKPITWNSLQDVDAHRKIIFEAIVKYRKMKNQGVVAVFKRDRFDRYSNFARIGDGSLGGKGRGLAFIDNMVKHHPEFEEFENARIAIPKTVVLCTDVFDEFMDTNNLYQIALSDADDDVILRYFLKAKLPDNLVEDFFTFFDVVKSPIAIRSSSLLEDSHYQPFAGIYNTYMIPYLDDKYEMLRMLGDAIKGVYASVYFRDSKAYMQATSNVIDQEKMAVILQEVAGNYYGDRYYPSMSGVARSLNYYPLGDEMAEEGIVNLALGLGKYIVDGGMTLRFSPYHPNKVLQTSEMEIALKETQTRFYALDLRNAGQDFSIDDGFNLLKLHVKEAEKDGSLNYIASTYDPYDQVIRDGLYPGGRKVITFANILQHDVFPLPRILQLVLKYGQQEMRRPVEIEFAATMSREKDKTGTFYLLQIRPIVDSKEMLDEDLTSIPEEKILLRSDNSLGHGIMNDIRDIVYVKTDDYSASHNQEIAWEIEKLNRQFLDEGKNYVLVGPGRWGSSDTWLGIPVKWPHISAARVIVEAGLTNYRVDPSQGTHFFQNLTSFGVGYFTINAFMNDGVYNQEFLNAQPALHESKYLRHIRFGHPIMVKMDGKKKQGVVLMPE</sequence>
<dbReference type="RefSeq" id="WP_013548768.1">
    <property type="nucleotide sequence ID" value="NC_014933.1"/>
</dbReference>
<evidence type="ECO:0000259" key="1">
    <source>
        <dbReference type="Pfam" id="PF01326"/>
    </source>
</evidence>
<dbReference type="Pfam" id="PF01326">
    <property type="entry name" value="PPDK_N"/>
    <property type="match status" value="1"/>
</dbReference>
<dbReference type="GO" id="GO:0005524">
    <property type="term" value="F:ATP binding"/>
    <property type="evidence" value="ECO:0007669"/>
    <property type="project" value="InterPro"/>
</dbReference>
<dbReference type="Gene3D" id="3.40.50.2300">
    <property type="match status" value="2"/>
</dbReference>
<reference key="1">
    <citation type="submission" date="2010-11" db="EMBL/GenBank/DDBJ databases">
        <title>The complete genome of Bacteroides helcogenes P 36-108.</title>
        <authorList>
            <consortium name="US DOE Joint Genome Institute (JGI-PGF)"/>
            <person name="Lucas S."/>
            <person name="Copeland A."/>
            <person name="Lapidus A."/>
            <person name="Bruce D."/>
            <person name="Goodwin L."/>
            <person name="Pitluck S."/>
            <person name="Kyrpides N."/>
            <person name="Mavromatis K."/>
            <person name="Ivanova N."/>
            <person name="Zeytun A."/>
            <person name="Brettin T."/>
            <person name="Detter J.C."/>
            <person name="Tapia R."/>
            <person name="Han C."/>
            <person name="Land M."/>
            <person name="Hauser L."/>
            <person name="Markowitz V."/>
            <person name="Cheng J.-F."/>
            <person name="Hugenholtz P."/>
            <person name="Woyke T."/>
            <person name="Wu D."/>
            <person name="Gronow S."/>
            <person name="Wellnitz S."/>
            <person name="Brambilla E."/>
            <person name="Klenk H.-P."/>
            <person name="Eisen J.A."/>
        </authorList>
    </citation>
    <scope>NUCLEOTIDE SEQUENCE</scope>
    <source>
        <strain>P 36-108</strain>
    </source>
</reference>
<dbReference type="SUPFAM" id="SSF52172">
    <property type="entry name" value="CheY-like"/>
    <property type="match status" value="1"/>
</dbReference>
<dbReference type="HOGENOM" id="CLU_012339_0_0_10"/>
<dbReference type="AlphaFoldDB" id="E6SSD0"/>
<dbReference type="KEGG" id="bhl:Bache_3258"/>
<organism evidence="2 3">
    <name type="scientific">Bacteroides helcogenes (strain ATCC 35417 / DSM 20613 / JCM 6297 / CCUG 15421 / P 36-108)</name>
    <dbReference type="NCBI Taxonomy" id="693979"/>
    <lineage>
        <taxon>Bacteria</taxon>
        <taxon>Pseudomonadati</taxon>
        <taxon>Bacteroidota</taxon>
        <taxon>Bacteroidia</taxon>
        <taxon>Bacteroidales</taxon>
        <taxon>Bacteroidaceae</taxon>
        <taxon>Bacteroides</taxon>
    </lineage>
</organism>
<dbReference type="PANTHER" id="PTHR43615">
    <property type="entry name" value="PHOSPHOENOLPYRUVATE SYNTHASE-RELATED"/>
    <property type="match status" value="1"/>
</dbReference>
<dbReference type="SUPFAM" id="SSF56059">
    <property type="entry name" value="Glutathione synthetase ATP-binding domain-like"/>
    <property type="match status" value="1"/>
</dbReference>